<dbReference type="InterPro" id="IPR035897">
    <property type="entry name" value="Toll_tir_struct_dom_sf"/>
</dbReference>
<dbReference type="SUPFAM" id="SSF52200">
    <property type="entry name" value="Toll/Interleukin receptor TIR domain"/>
    <property type="match status" value="1"/>
</dbReference>
<keyword evidence="6" id="KW-0395">Inflammatory response</keyword>
<feature type="region of interest" description="Disordered" evidence="7">
    <location>
        <begin position="128"/>
        <end position="165"/>
    </location>
</feature>
<dbReference type="GO" id="GO:0043123">
    <property type="term" value="P:positive regulation of canonical NF-kappaB signal transduction"/>
    <property type="evidence" value="ECO:0007669"/>
    <property type="project" value="TreeGrafter"/>
</dbReference>
<dbReference type="GO" id="GO:0035666">
    <property type="term" value="P:TRIF-dependent toll-like receptor signaling pathway"/>
    <property type="evidence" value="ECO:0007669"/>
    <property type="project" value="InterPro"/>
</dbReference>
<feature type="compositionally biased region" description="Pro residues" evidence="7">
    <location>
        <begin position="407"/>
        <end position="426"/>
    </location>
</feature>
<dbReference type="GO" id="GO:0032481">
    <property type="term" value="P:positive regulation of type I interferon production"/>
    <property type="evidence" value="ECO:0007669"/>
    <property type="project" value="TreeGrafter"/>
</dbReference>
<evidence type="ECO:0000256" key="6">
    <source>
        <dbReference type="ARBA" id="ARBA00023198"/>
    </source>
</evidence>
<dbReference type="Gene3D" id="1.25.40.780">
    <property type="match status" value="1"/>
</dbReference>
<feature type="region of interest" description="Disordered" evidence="7">
    <location>
        <begin position="393"/>
        <end position="433"/>
    </location>
</feature>
<keyword evidence="2" id="KW-0963">Cytoplasm</keyword>
<dbReference type="Proteomes" id="UP000654395">
    <property type="component" value="Unassembled WGS sequence"/>
</dbReference>
<feature type="region of interest" description="Disordered" evidence="7">
    <location>
        <begin position="226"/>
        <end position="276"/>
    </location>
</feature>
<keyword evidence="10" id="KW-1185">Reference proteome</keyword>
<dbReference type="Pfam" id="PF17798">
    <property type="entry name" value="TRIF-NTD"/>
    <property type="match status" value="1"/>
</dbReference>
<dbReference type="OrthoDB" id="9906976at2759"/>
<evidence type="ECO:0000256" key="3">
    <source>
        <dbReference type="ARBA" id="ARBA00022553"/>
    </source>
</evidence>
<dbReference type="EMBL" id="WBNH01004527">
    <property type="protein sequence ID" value="NXX78421.1"/>
    <property type="molecule type" value="Genomic_DNA"/>
</dbReference>
<feature type="region of interest" description="Disordered" evidence="7">
    <location>
        <begin position="312"/>
        <end position="373"/>
    </location>
</feature>
<evidence type="ECO:0000313" key="10">
    <source>
        <dbReference type="Proteomes" id="UP000654395"/>
    </source>
</evidence>
<feature type="compositionally biased region" description="Polar residues" evidence="7">
    <location>
        <begin position="226"/>
        <end position="240"/>
    </location>
</feature>
<comment type="caution">
    <text evidence="9">The sequence shown here is derived from an EMBL/GenBank/DDBJ whole genome shotgun (WGS) entry which is preliminary data.</text>
</comment>
<evidence type="ECO:0000256" key="1">
    <source>
        <dbReference type="ARBA" id="ARBA00004496"/>
    </source>
</evidence>
<keyword evidence="5" id="KW-0391">Immunity</keyword>
<reference evidence="9" key="1">
    <citation type="submission" date="2020-02" db="EMBL/GenBank/DDBJ databases">
        <title>Bird 10,000 Genomes (B10K) Project - Family phase.</title>
        <authorList>
            <person name="Zhang G."/>
        </authorList>
    </citation>
    <scope>NUCLEOTIDE SEQUENCE</scope>
    <source>
        <strain evidence="9">B10K-DU-030-59</strain>
    </source>
</reference>
<evidence type="ECO:0000256" key="4">
    <source>
        <dbReference type="ARBA" id="ARBA00022588"/>
    </source>
</evidence>
<evidence type="ECO:0000256" key="5">
    <source>
        <dbReference type="ARBA" id="ARBA00022859"/>
    </source>
</evidence>
<keyword evidence="3" id="KW-0597">Phosphoprotein</keyword>
<feature type="domain" description="TIR" evidence="8">
    <location>
        <begin position="439"/>
        <end position="575"/>
    </location>
</feature>
<dbReference type="GO" id="GO:0005768">
    <property type="term" value="C:endosome"/>
    <property type="evidence" value="ECO:0007669"/>
    <property type="project" value="TreeGrafter"/>
</dbReference>
<protein>
    <submittedName>
        <fullName evidence="9">TCAM1 protein</fullName>
    </submittedName>
</protein>
<feature type="compositionally biased region" description="Basic and acidic residues" evidence="7">
    <location>
        <begin position="128"/>
        <end position="146"/>
    </location>
</feature>
<dbReference type="GO" id="GO:0045087">
    <property type="term" value="P:innate immune response"/>
    <property type="evidence" value="ECO:0007669"/>
    <property type="project" value="UniProtKB-KW"/>
</dbReference>
<evidence type="ECO:0000313" key="9">
    <source>
        <dbReference type="EMBL" id="NXX78421.1"/>
    </source>
</evidence>
<feature type="non-terminal residue" evidence="9">
    <location>
        <position position="622"/>
    </location>
</feature>
<comment type="subcellular location">
    <subcellularLocation>
        <location evidence="1">Cytoplasm</location>
    </subcellularLocation>
</comment>
<dbReference type="PANTHER" id="PTHR47230">
    <property type="entry name" value="TIR DOMAIN-CONTAINING ADAPTER MOLECULE 1"/>
    <property type="match status" value="1"/>
</dbReference>
<keyword evidence="4" id="KW-0399">Innate immunity</keyword>
<dbReference type="GO" id="GO:0006954">
    <property type="term" value="P:inflammatory response"/>
    <property type="evidence" value="ECO:0007669"/>
    <property type="project" value="UniProtKB-KW"/>
</dbReference>
<gene>
    <name evidence="9" type="primary">Ticam1</name>
    <name evidence="9" type="ORF">UROIND_R12731</name>
</gene>
<evidence type="ECO:0000256" key="2">
    <source>
        <dbReference type="ARBA" id="ARBA00022490"/>
    </source>
</evidence>
<dbReference type="AlphaFoldDB" id="A0A852KHC8"/>
<dbReference type="InterPro" id="IPR000157">
    <property type="entry name" value="TIR_dom"/>
</dbReference>
<evidence type="ECO:0000256" key="7">
    <source>
        <dbReference type="SAM" id="MobiDB-lite"/>
    </source>
</evidence>
<feature type="non-terminal residue" evidence="9">
    <location>
        <position position="1"/>
    </location>
</feature>
<organism evidence="9 10">
    <name type="scientific">Urocolius indicus</name>
    <name type="common">Red-faced mousebird</name>
    <name type="synonym">Colius indicus</name>
    <dbReference type="NCBI Taxonomy" id="458196"/>
    <lineage>
        <taxon>Eukaryota</taxon>
        <taxon>Metazoa</taxon>
        <taxon>Chordata</taxon>
        <taxon>Craniata</taxon>
        <taxon>Vertebrata</taxon>
        <taxon>Euteleostomi</taxon>
        <taxon>Archelosauria</taxon>
        <taxon>Archosauria</taxon>
        <taxon>Dinosauria</taxon>
        <taxon>Saurischia</taxon>
        <taxon>Theropoda</taxon>
        <taxon>Coelurosauria</taxon>
        <taxon>Aves</taxon>
        <taxon>Neognathae</taxon>
        <taxon>Neoaves</taxon>
        <taxon>Telluraves</taxon>
        <taxon>Coraciimorphae</taxon>
        <taxon>Coliiformes</taxon>
        <taxon>Coliidae</taxon>
        <taxon>Urocolius</taxon>
    </lineage>
</organism>
<sequence>MAHSTELQPSFEDVFHILSQTPQEKLLNLKCRLKDLTLGPSGKLLQSMVLLTLGQEVPARSCLVALGDNPAARYIHHTKLDTARGQEDEEDLQPPQLDAGAMVLLAEIYSALAEENLCSGEAVDKARQAASRAHDTSKGSRGDRLRVIPPQQQDRHSSALSISPGERFQTLRSAEAGFRQPATPSYVLRSSPVPIRRVSELSGPRTLRSWGSPSLPSCLEISVSPTVPISSQPPAQQPVSLSKPPAQQPPVSSPGDRVSPGLQEHGWASRADTQPWQDTAAQVPRLEKVLLVSSCHTAHSISKAQPLATGAIKEPVETSDVSSTEAAEPRAANENTGKKQEEKQLPASLPDSRATGDAGPAHTSTEDSSLPAGIAPSSAAAAISPCSLTPTYSSSTLPSLHGAPSSLPHPPPLHSSPSPAWPPPLQRVPTSEPDAEEQKFFTFVVLHATEDEPVAHRVKQLLEAMGVPNGATLCGDFSVAGRSHLSCFQDAMENSAFIILLLARHFLCNLCVFQTNTALMESILNPSKRDSVIPFVPRENPLQRWDMPRTLSGLIPLDENSPGFSSTVRNTFTSSKIEKRKAMWELMMKTRNLQLYQEQYQASQNSAALNFGSSATGPLPAA</sequence>
<feature type="compositionally biased region" description="Low complexity" evidence="7">
    <location>
        <begin position="393"/>
        <end position="406"/>
    </location>
</feature>
<dbReference type="InterPro" id="IPR040886">
    <property type="entry name" value="TRIF_N"/>
</dbReference>
<proteinExistence type="predicted"/>
<evidence type="ECO:0000259" key="8">
    <source>
        <dbReference type="PROSITE" id="PS50104"/>
    </source>
</evidence>
<name>A0A852KHC8_UROIN</name>
<dbReference type="GO" id="GO:0035591">
    <property type="term" value="F:signaling adaptor activity"/>
    <property type="evidence" value="ECO:0007669"/>
    <property type="project" value="TreeGrafter"/>
</dbReference>
<dbReference type="Gene3D" id="3.40.50.10140">
    <property type="entry name" value="Toll/interleukin-1 receptor homology (TIR) domain"/>
    <property type="match status" value="1"/>
</dbReference>
<dbReference type="PROSITE" id="PS50104">
    <property type="entry name" value="TIR"/>
    <property type="match status" value="1"/>
</dbReference>
<dbReference type="InterPro" id="IPR046946">
    <property type="entry name" value="TCAM1/2"/>
</dbReference>
<accession>A0A852KHC8</accession>
<dbReference type="PANTHER" id="PTHR47230:SF1">
    <property type="entry name" value="TIR DOMAIN-CONTAINING ADAPTER MOLECULE 1"/>
    <property type="match status" value="1"/>
</dbReference>